<name>A0AAD5QDZ1_PARTN</name>
<dbReference type="Proteomes" id="UP001196413">
    <property type="component" value="Unassembled WGS sequence"/>
</dbReference>
<accession>A0AAD5QDZ1</accession>
<reference evidence="2" key="1">
    <citation type="submission" date="2021-06" db="EMBL/GenBank/DDBJ databases">
        <title>Parelaphostrongylus tenuis whole genome reference sequence.</title>
        <authorList>
            <person name="Garwood T.J."/>
            <person name="Larsen P.A."/>
            <person name="Fountain-Jones N.M."/>
            <person name="Garbe J.R."/>
            <person name="Macchietto M.G."/>
            <person name="Kania S.A."/>
            <person name="Gerhold R.W."/>
            <person name="Richards J.E."/>
            <person name="Wolf T.M."/>
        </authorList>
    </citation>
    <scope>NUCLEOTIDE SEQUENCE</scope>
    <source>
        <strain evidence="2">MNPRO001-30</strain>
        <tissue evidence="2">Meninges</tissue>
    </source>
</reference>
<feature type="region of interest" description="Disordered" evidence="1">
    <location>
        <begin position="63"/>
        <end position="91"/>
    </location>
</feature>
<gene>
    <name evidence="2" type="ORF">KIN20_003025</name>
</gene>
<evidence type="ECO:0000313" key="3">
    <source>
        <dbReference type="Proteomes" id="UP001196413"/>
    </source>
</evidence>
<evidence type="ECO:0000256" key="1">
    <source>
        <dbReference type="SAM" id="MobiDB-lite"/>
    </source>
</evidence>
<organism evidence="2 3">
    <name type="scientific">Parelaphostrongylus tenuis</name>
    <name type="common">Meningeal worm</name>
    <dbReference type="NCBI Taxonomy" id="148309"/>
    <lineage>
        <taxon>Eukaryota</taxon>
        <taxon>Metazoa</taxon>
        <taxon>Ecdysozoa</taxon>
        <taxon>Nematoda</taxon>
        <taxon>Chromadorea</taxon>
        <taxon>Rhabditida</taxon>
        <taxon>Rhabditina</taxon>
        <taxon>Rhabditomorpha</taxon>
        <taxon>Strongyloidea</taxon>
        <taxon>Metastrongylidae</taxon>
        <taxon>Parelaphostrongylus</taxon>
    </lineage>
</organism>
<feature type="compositionally biased region" description="Polar residues" evidence="1">
    <location>
        <begin position="77"/>
        <end position="91"/>
    </location>
</feature>
<comment type="caution">
    <text evidence="2">The sequence shown here is derived from an EMBL/GenBank/DDBJ whole genome shotgun (WGS) entry which is preliminary data.</text>
</comment>
<protein>
    <submittedName>
        <fullName evidence="2">Uncharacterized protein</fullName>
    </submittedName>
</protein>
<keyword evidence="3" id="KW-1185">Reference proteome</keyword>
<dbReference type="AlphaFoldDB" id="A0AAD5QDZ1"/>
<evidence type="ECO:0000313" key="2">
    <source>
        <dbReference type="EMBL" id="KAJ1347862.1"/>
    </source>
</evidence>
<sequence>MEIRKPPGGSNLDPITARAVICQIQSDTSNLSGPKLQSPQAVRSIGWLRPLEKPALDEKTTKGQRTIFGSGPGLEELTNSTQAPTVTRISS</sequence>
<dbReference type="EMBL" id="JAHQIW010000390">
    <property type="protein sequence ID" value="KAJ1347862.1"/>
    <property type="molecule type" value="Genomic_DNA"/>
</dbReference>
<proteinExistence type="predicted"/>